<keyword evidence="1" id="KW-0611">Plant defense</keyword>
<dbReference type="PANTHER" id="PTHR33463:SF198">
    <property type="entry name" value="RPP4C3"/>
    <property type="match status" value="1"/>
</dbReference>
<gene>
    <name evidence="4" type="ORF">CUMW_271360</name>
</gene>
<evidence type="ECO:0000313" key="5">
    <source>
        <dbReference type="Proteomes" id="UP000236630"/>
    </source>
</evidence>
<feature type="domain" description="Disease resistance protein At4g27190-like leucine-rich repeats" evidence="3">
    <location>
        <begin position="7"/>
        <end position="125"/>
    </location>
</feature>
<feature type="domain" description="Disease resistance protein At4g27190-like leucine-rich repeats" evidence="3">
    <location>
        <begin position="291"/>
        <end position="339"/>
    </location>
</feature>
<feature type="domain" description="Disease resistance protein At4g27190-like leucine-rich repeats" evidence="3">
    <location>
        <begin position="149"/>
        <end position="283"/>
    </location>
</feature>
<protein>
    <recommendedName>
        <fullName evidence="3">Disease resistance protein At4g27190-like leucine-rich repeats domain-containing protein</fullName>
    </recommendedName>
</protein>
<dbReference type="AlphaFoldDB" id="A0A2H5QXR2"/>
<evidence type="ECO:0000313" key="4">
    <source>
        <dbReference type="EMBL" id="GAY69367.1"/>
    </source>
</evidence>
<comment type="caution">
    <text evidence="4">The sequence shown here is derived from an EMBL/GenBank/DDBJ whole genome shotgun (WGS) entry which is preliminary data.</text>
</comment>
<accession>A0A2H5QXR2</accession>
<sequence>MLGQTSGLEELWLDEVQGVENVVYELDREGFPSLKLLHIQNNPYLLCINDSTELVPRDAFPLLESLSLSNLMNLEKISCSQLRAESFLRLRNLKVESCEKLTHIFSFSISRGLPQLQTIKVTACKNMKVIFEVGREDDINNTEVAFPNLETLKLSAINSETIWHNQLPAMSSCIQNLTRLIVHGCNNLKFLFSTSLVRSFVQLQHLEIRKCMDLEGIVFPEEMIEEERKDIVFPQLNFLKMKDLAKLTRFCSGNCIELPSLKQLRMAKCPELKAFILQNINTDMTVVGIQSFFNEKELNSEETHSGAVSRLRELHVFCLPKLTKIWNKDPRGKLIFPNLVLEGQLDFPAQEPLFWFEKVFPNLEELTLSKYIFTTWRQAQFHKLKILHFISDGSDFFQVGLLQNIHNLEKLVLKVEEHAEGIAQIKSLKLNKLWFIKEHLWNPDSKLDSFLQNLEFLEWLFLESSGSITSFCSGNYAISFPSLEVLIVENCPKLNTFSAGVLKTPRLRAVQNWKLDEDFWAGDVNTTLQHLNEKMAKRRMTEVEYESETSMSEENEAEEEEENVGGDPSTLACKH</sequence>
<dbReference type="PANTHER" id="PTHR33463">
    <property type="entry name" value="NB-ARC DOMAIN-CONTAINING PROTEIN-RELATED"/>
    <property type="match status" value="1"/>
</dbReference>
<dbReference type="EMBL" id="BDQV01001200">
    <property type="protein sequence ID" value="GAY69367.1"/>
    <property type="molecule type" value="Genomic_DNA"/>
</dbReference>
<feature type="region of interest" description="Disordered" evidence="2">
    <location>
        <begin position="539"/>
        <end position="575"/>
    </location>
</feature>
<dbReference type="Proteomes" id="UP000236630">
    <property type="component" value="Unassembled WGS sequence"/>
</dbReference>
<dbReference type="InterPro" id="IPR050905">
    <property type="entry name" value="Plant_NBS-LRR"/>
</dbReference>
<dbReference type="InterPro" id="IPR032675">
    <property type="entry name" value="LRR_dom_sf"/>
</dbReference>
<dbReference type="Gene3D" id="3.80.10.10">
    <property type="entry name" value="Ribonuclease Inhibitor"/>
    <property type="match status" value="3"/>
</dbReference>
<evidence type="ECO:0000256" key="2">
    <source>
        <dbReference type="SAM" id="MobiDB-lite"/>
    </source>
</evidence>
<reference evidence="4 5" key="1">
    <citation type="journal article" date="2017" name="Front. Genet.">
        <title>Draft sequencing of the heterozygous diploid genome of Satsuma (Citrus unshiu Marc.) using a hybrid assembly approach.</title>
        <authorList>
            <person name="Shimizu T."/>
            <person name="Tanizawa Y."/>
            <person name="Mochizuki T."/>
            <person name="Nagasaki H."/>
            <person name="Yoshioka T."/>
            <person name="Toyoda A."/>
            <person name="Fujiyama A."/>
            <person name="Kaminuma E."/>
            <person name="Nakamura Y."/>
        </authorList>
    </citation>
    <scope>NUCLEOTIDE SEQUENCE [LARGE SCALE GENOMIC DNA]</scope>
    <source>
        <strain evidence="5">cv. Miyagawa wase</strain>
    </source>
</reference>
<feature type="compositionally biased region" description="Acidic residues" evidence="2">
    <location>
        <begin position="543"/>
        <end position="564"/>
    </location>
</feature>
<name>A0A2H5QXR2_CITUN</name>
<evidence type="ECO:0000259" key="3">
    <source>
        <dbReference type="Pfam" id="PF23247"/>
    </source>
</evidence>
<dbReference type="InterPro" id="IPR057135">
    <property type="entry name" value="At4g27190-like_LRR"/>
</dbReference>
<proteinExistence type="predicted"/>
<keyword evidence="5" id="KW-1185">Reference proteome</keyword>
<dbReference type="Pfam" id="PF23247">
    <property type="entry name" value="LRR_RPS2"/>
    <property type="match status" value="3"/>
</dbReference>
<evidence type="ECO:0000256" key="1">
    <source>
        <dbReference type="ARBA" id="ARBA00022821"/>
    </source>
</evidence>
<organism evidence="4 5">
    <name type="scientific">Citrus unshiu</name>
    <name type="common">Satsuma mandarin</name>
    <name type="synonym">Citrus nobilis var. unshiu</name>
    <dbReference type="NCBI Taxonomy" id="55188"/>
    <lineage>
        <taxon>Eukaryota</taxon>
        <taxon>Viridiplantae</taxon>
        <taxon>Streptophyta</taxon>
        <taxon>Embryophyta</taxon>
        <taxon>Tracheophyta</taxon>
        <taxon>Spermatophyta</taxon>
        <taxon>Magnoliopsida</taxon>
        <taxon>eudicotyledons</taxon>
        <taxon>Gunneridae</taxon>
        <taxon>Pentapetalae</taxon>
        <taxon>rosids</taxon>
        <taxon>malvids</taxon>
        <taxon>Sapindales</taxon>
        <taxon>Rutaceae</taxon>
        <taxon>Aurantioideae</taxon>
        <taxon>Citrus</taxon>
    </lineage>
</organism>
<dbReference type="SUPFAM" id="SSF52047">
    <property type="entry name" value="RNI-like"/>
    <property type="match status" value="2"/>
</dbReference>